<accession>A0A845L4U7</accession>
<evidence type="ECO:0000256" key="7">
    <source>
        <dbReference type="SAM" id="MobiDB-lite"/>
    </source>
</evidence>
<dbReference type="Pfam" id="PF03279">
    <property type="entry name" value="Lip_A_acyltrans"/>
    <property type="match status" value="1"/>
</dbReference>
<keyword evidence="4 8" id="KW-0808">Transferase</keyword>
<dbReference type="InterPro" id="IPR004960">
    <property type="entry name" value="LipA_acyltrans"/>
</dbReference>
<dbReference type="GO" id="GO:0009247">
    <property type="term" value="P:glycolipid biosynthetic process"/>
    <property type="evidence" value="ECO:0007669"/>
    <property type="project" value="UniProtKB-ARBA"/>
</dbReference>
<dbReference type="CDD" id="cd07984">
    <property type="entry name" value="LPLAT_LABLAT-like"/>
    <property type="match status" value="1"/>
</dbReference>
<comment type="caution">
    <text evidence="8">The sequence shown here is derived from an EMBL/GenBank/DDBJ whole genome shotgun (WGS) entry which is preliminary data.</text>
</comment>
<dbReference type="GO" id="GO:0016746">
    <property type="term" value="F:acyltransferase activity"/>
    <property type="evidence" value="ECO:0007669"/>
    <property type="project" value="UniProtKB-KW"/>
</dbReference>
<evidence type="ECO:0000256" key="5">
    <source>
        <dbReference type="ARBA" id="ARBA00023136"/>
    </source>
</evidence>
<evidence type="ECO:0000256" key="4">
    <source>
        <dbReference type="ARBA" id="ARBA00022679"/>
    </source>
</evidence>
<keyword evidence="3" id="KW-0997">Cell inner membrane</keyword>
<dbReference type="RefSeq" id="WP_161259252.1">
    <property type="nucleotide sequence ID" value="NZ_WXEY01000018.1"/>
</dbReference>
<dbReference type="AlphaFoldDB" id="A0A845L4U7"/>
<keyword evidence="5" id="KW-0472">Membrane</keyword>
<evidence type="ECO:0000313" key="8">
    <source>
        <dbReference type="EMBL" id="MZP30726.1"/>
    </source>
</evidence>
<sequence length="355" mass="40578">MYEWIGKITADAGRLDVIGRWAACLPRPVALAACQMLGRALYDRAGSVRERVKANMGELLGELQGHPRGESWGESQGESGESRLEACCREYFLHGALGLYEVLVAFSDPKQRLDRFFTIEGEEYLETALASGRGAILFTPHLGNFFYYYWLLSRRYPCLTVGTTDSPEIRPVYERFHRMGCRGLDYDATSPSELVRKLRLHLEENGLVFLHGDFWRPHFPQAHFFGRPTRSPGGTALLALEMGVPVVPFYGRRIRGFEHRLVFCPPIYLHKEFRPHERTEATNRLNRLLAEMIAWVPEQWFYWFNVHERWEKRAMTGAATEGAMSLKREKTMSVHRENAANGGSETALRAGFSQG</sequence>
<dbReference type="PANTHER" id="PTHR30606">
    <property type="entry name" value="LIPID A BIOSYNTHESIS LAUROYL ACYLTRANSFERASE"/>
    <property type="match status" value="1"/>
</dbReference>
<keyword evidence="6 8" id="KW-0012">Acyltransferase</keyword>
<dbReference type="OrthoDB" id="9801955at2"/>
<evidence type="ECO:0000256" key="2">
    <source>
        <dbReference type="ARBA" id="ARBA00022475"/>
    </source>
</evidence>
<dbReference type="GO" id="GO:0005886">
    <property type="term" value="C:plasma membrane"/>
    <property type="evidence" value="ECO:0007669"/>
    <property type="project" value="UniProtKB-SubCell"/>
</dbReference>
<keyword evidence="2" id="KW-1003">Cell membrane</keyword>
<feature type="region of interest" description="Disordered" evidence="7">
    <location>
        <begin position="336"/>
        <end position="355"/>
    </location>
</feature>
<dbReference type="PANTHER" id="PTHR30606:SF10">
    <property type="entry name" value="PHOSPHATIDYLINOSITOL MANNOSIDE ACYLTRANSFERASE"/>
    <property type="match status" value="1"/>
</dbReference>
<keyword evidence="9" id="KW-1185">Reference proteome</keyword>
<protein>
    <submittedName>
        <fullName evidence="8">Lipid A biosynthesis acyltransferase</fullName>
    </submittedName>
</protein>
<dbReference type="EMBL" id="WXEY01000018">
    <property type="protein sequence ID" value="MZP30726.1"/>
    <property type="molecule type" value="Genomic_DNA"/>
</dbReference>
<proteinExistence type="predicted"/>
<reference evidence="8 9" key="1">
    <citation type="submission" date="2020-01" db="EMBL/GenBank/DDBJ databases">
        <title>Whole-genome sequence of Heliobacterium undosum DSM 13378.</title>
        <authorList>
            <person name="Kyndt J.A."/>
            <person name="Meyer T.E."/>
        </authorList>
    </citation>
    <scope>NUCLEOTIDE SEQUENCE [LARGE SCALE GENOMIC DNA]</scope>
    <source>
        <strain evidence="8 9">DSM 13378</strain>
    </source>
</reference>
<evidence type="ECO:0000256" key="1">
    <source>
        <dbReference type="ARBA" id="ARBA00004533"/>
    </source>
</evidence>
<evidence type="ECO:0000313" key="9">
    <source>
        <dbReference type="Proteomes" id="UP000463470"/>
    </source>
</evidence>
<dbReference type="Proteomes" id="UP000463470">
    <property type="component" value="Unassembled WGS sequence"/>
</dbReference>
<gene>
    <name evidence="8" type="ORF">GTO91_13485</name>
</gene>
<organism evidence="8 9">
    <name type="scientific">Heliomicrobium undosum</name>
    <dbReference type="NCBI Taxonomy" id="121734"/>
    <lineage>
        <taxon>Bacteria</taxon>
        <taxon>Bacillati</taxon>
        <taxon>Bacillota</taxon>
        <taxon>Clostridia</taxon>
        <taxon>Eubacteriales</taxon>
        <taxon>Heliobacteriaceae</taxon>
        <taxon>Heliomicrobium</taxon>
    </lineage>
</organism>
<evidence type="ECO:0000256" key="6">
    <source>
        <dbReference type="ARBA" id="ARBA00023315"/>
    </source>
</evidence>
<evidence type="ECO:0000256" key="3">
    <source>
        <dbReference type="ARBA" id="ARBA00022519"/>
    </source>
</evidence>
<name>A0A845L4U7_9FIRM</name>
<comment type="subcellular location">
    <subcellularLocation>
        <location evidence="1">Cell inner membrane</location>
    </subcellularLocation>
</comment>